<dbReference type="GO" id="GO:0004735">
    <property type="term" value="F:pyrroline-5-carboxylate reductase activity"/>
    <property type="evidence" value="ECO:0007669"/>
    <property type="project" value="UniProtKB-UniRule"/>
</dbReference>
<feature type="binding site" evidence="8">
    <location>
        <begin position="73"/>
        <end position="76"/>
    </location>
    <ligand>
        <name>NADP(+)</name>
        <dbReference type="ChEBI" id="CHEBI:58349"/>
    </ligand>
</feature>
<dbReference type="EMBL" id="FNEN01000004">
    <property type="protein sequence ID" value="SDI65955.1"/>
    <property type="molecule type" value="Genomic_DNA"/>
</dbReference>
<dbReference type="SUPFAM" id="SSF48179">
    <property type="entry name" value="6-phosphogluconate dehydrogenase C-terminal domain-like"/>
    <property type="match status" value="1"/>
</dbReference>
<dbReference type="OrthoDB" id="9805754at2"/>
<evidence type="ECO:0000259" key="10">
    <source>
        <dbReference type="Pfam" id="PF14748"/>
    </source>
</evidence>
<dbReference type="HAMAP" id="MF_01925">
    <property type="entry name" value="P5C_reductase"/>
    <property type="match status" value="1"/>
</dbReference>
<dbReference type="UniPathway" id="UPA00098">
    <property type="reaction ID" value="UER00361"/>
</dbReference>
<dbReference type="Gene3D" id="3.40.50.720">
    <property type="entry name" value="NAD(P)-binding Rossmann-like Domain"/>
    <property type="match status" value="1"/>
</dbReference>
<comment type="subcellular location">
    <subcellularLocation>
        <location evidence="6">Cytoplasm</location>
    </subcellularLocation>
</comment>
<dbReference type="Pfam" id="PF14748">
    <property type="entry name" value="P5CR_dimer"/>
    <property type="match status" value="1"/>
</dbReference>
<dbReference type="EC" id="1.5.1.2" evidence="6 7"/>
<reference evidence="11 12" key="1">
    <citation type="submission" date="2016-10" db="EMBL/GenBank/DDBJ databases">
        <authorList>
            <person name="de Groot N.N."/>
        </authorList>
    </citation>
    <scope>NUCLEOTIDE SEQUENCE [LARGE SCALE GENOMIC DNA]</scope>
    <source>
        <strain evidence="11 12">DSM 21771</strain>
    </source>
</reference>
<evidence type="ECO:0000313" key="12">
    <source>
        <dbReference type="Proteomes" id="UP000198853"/>
    </source>
</evidence>
<feature type="domain" description="Pyrroline-5-carboxylate reductase dimerisation" evidence="10">
    <location>
        <begin position="165"/>
        <end position="267"/>
    </location>
</feature>
<evidence type="ECO:0000256" key="5">
    <source>
        <dbReference type="ARBA" id="ARBA00058118"/>
    </source>
</evidence>
<accession>A0A1G8MDK9</accession>
<dbReference type="SUPFAM" id="SSF51735">
    <property type="entry name" value="NAD(P)-binding Rossmann-fold domains"/>
    <property type="match status" value="1"/>
</dbReference>
<dbReference type="AlphaFoldDB" id="A0A1G8MDK9"/>
<dbReference type="PANTHER" id="PTHR11645">
    <property type="entry name" value="PYRROLINE-5-CARBOXYLATE REDUCTASE"/>
    <property type="match status" value="1"/>
</dbReference>
<dbReference type="GO" id="GO:0055129">
    <property type="term" value="P:L-proline biosynthetic process"/>
    <property type="evidence" value="ECO:0007669"/>
    <property type="project" value="UniProtKB-UniRule"/>
</dbReference>
<gene>
    <name evidence="6" type="primary">proC</name>
    <name evidence="11" type="ORF">SAMN04488123_104106</name>
</gene>
<comment type="catalytic activity">
    <reaction evidence="6">
        <text>L-proline + NAD(+) = (S)-1-pyrroline-5-carboxylate + NADH + 2 H(+)</text>
        <dbReference type="Rhea" id="RHEA:14105"/>
        <dbReference type="ChEBI" id="CHEBI:15378"/>
        <dbReference type="ChEBI" id="CHEBI:17388"/>
        <dbReference type="ChEBI" id="CHEBI:57540"/>
        <dbReference type="ChEBI" id="CHEBI:57945"/>
        <dbReference type="ChEBI" id="CHEBI:60039"/>
        <dbReference type="EC" id="1.5.1.2"/>
    </reaction>
</comment>
<dbReference type="PANTHER" id="PTHR11645:SF49">
    <property type="entry name" value="PYRROLINE-5-CARBOXYLATE REDUCTASE 1"/>
    <property type="match status" value="1"/>
</dbReference>
<dbReference type="InterPro" id="IPR008927">
    <property type="entry name" value="6-PGluconate_DH-like_C_sf"/>
</dbReference>
<dbReference type="InterPro" id="IPR036291">
    <property type="entry name" value="NAD(P)-bd_dom_sf"/>
</dbReference>
<evidence type="ECO:0000256" key="4">
    <source>
        <dbReference type="ARBA" id="ARBA00023002"/>
    </source>
</evidence>
<proteinExistence type="inferred from homology"/>
<keyword evidence="6" id="KW-0028">Amino-acid biosynthesis</keyword>
<keyword evidence="4 6" id="KW-0560">Oxidoreductase</keyword>
<comment type="pathway">
    <text evidence="6">Amino-acid biosynthesis; L-proline biosynthesis; L-proline from L-glutamate 5-semialdehyde: step 1/1.</text>
</comment>
<evidence type="ECO:0000256" key="2">
    <source>
        <dbReference type="ARBA" id="ARBA00022650"/>
    </source>
</evidence>
<evidence type="ECO:0000256" key="7">
    <source>
        <dbReference type="NCBIfam" id="TIGR00112"/>
    </source>
</evidence>
<name>A0A1G8MDK9_9BACI</name>
<keyword evidence="6" id="KW-0963">Cytoplasm</keyword>
<dbReference type="Proteomes" id="UP000198853">
    <property type="component" value="Unassembled WGS sequence"/>
</dbReference>
<feature type="binding site" evidence="8">
    <location>
        <begin position="10"/>
        <end position="15"/>
    </location>
    <ligand>
        <name>NADP(+)</name>
        <dbReference type="ChEBI" id="CHEBI:58349"/>
    </ligand>
</feature>
<keyword evidence="2 6" id="KW-0641">Proline biosynthesis</keyword>
<dbReference type="FunFam" id="1.10.3730.10:FF:000001">
    <property type="entry name" value="Pyrroline-5-carboxylate reductase"/>
    <property type="match status" value="1"/>
</dbReference>
<dbReference type="Gene3D" id="1.10.3730.10">
    <property type="entry name" value="ProC C-terminal domain-like"/>
    <property type="match status" value="1"/>
</dbReference>
<dbReference type="InterPro" id="IPR028939">
    <property type="entry name" value="P5C_Rdtase_cat_N"/>
</dbReference>
<dbReference type="RefSeq" id="WP_090397258.1">
    <property type="nucleotide sequence ID" value="NZ_FNEN01000004.1"/>
</dbReference>
<keyword evidence="12" id="KW-1185">Reference proteome</keyword>
<evidence type="ECO:0000256" key="8">
    <source>
        <dbReference type="PIRSR" id="PIRSR000193-1"/>
    </source>
</evidence>
<dbReference type="GO" id="GO:0005737">
    <property type="term" value="C:cytoplasm"/>
    <property type="evidence" value="ECO:0007669"/>
    <property type="project" value="UniProtKB-SubCell"/>
</dbReference>
<keyword evidence="3 6" id="KW-0521">NADP</keyword>
<dbReference type="NCBIfam" id="TIGR00112">
    <property type="entry name" value="proC"/>
    <property type="match status" value="1"/>
</dbReference>
<organism evidence="11 12">
    <name type="scientific">Natribacillus halophilus</name>
    <dbReference type="NCBI Taxonomy" id="549003"/>
    <lineage>
        <taxon>Bacteria</taxon>
        <taxon>Bacillati</taxon>
        <taxon>Bacillota</taxon>
        <taxon>Bacilli</taxon>
        <taxon>Bacillales</taxon>
        <taxon>Bacillaceae</taxon>
        <taxon>Natribacillus</taxon>
    </lineage>
</organism>
<protein>
    <recommendedName>
        <fullName evidence="6 7">Pyrroline-5-carboxylate reductase</fullName>
        <shortName evidence="6">P5C reductase</shortName>
        <shortName evidence="6">P5CR</shortName>
        <ecNumber evidence="6 7">1.5.1.2</ecNumber>
    </recommendedName>
    <alternativeName>
        <fullName evidence="6">PCA reductase</fullName>
    </alternativeName>
</protein>
<feature type="domain" description="Pyrroline-5-carboxylate reductase catalytic N-terminal" evidence="9">
    <location>
        <begin position="6"/>
        <end position="102"/>
    </location>
</feature>
<dbReference type="InterPro" id="IPR000304">
    <property type="entry name" value="Pyrroline-COOH_reductase"/>
</dbReference>
<sequence>MLSRQRITFIGAGAMAEAIISGLLADNRVSGEQITVVNKNNDERLDHLEKNYGIKTSKDKKRAVADSDLLILAMKPKDVDEALESIQPHIREHHVIFSVLAGTTTDDIARLVDVDCPVVRVMANTSAKVAASASAISGGRHASAKDIDLAAELFSAIGTITVVPEEKMNSVTGVSGSGPAYFYYLLEGLQTAAVEAGLSEEESKALLIQTMEGAAKRWSQSSESLRSLYEEVMSPGGTTEAAFSVLQKHTVQEHLTTGTKAAIDRSISLGQPKKQV</sequence>
<evidence type="ECO:0000256" key="1">
    <source>
        <dbReference type="ARBA" id="ARBA00005525"/>
    </source>
</evidence>
<comment type="similarity">
    <text evidence="1 6">Belongs to the pyrroline-5-carboxylate reductase family.</text>
</comment>
<evidence type="ECO:0000256" key="3">
    <source>
        <dbReference type="ARBA" id="ARBA00022857"/>
    </source>
</evidence>
<evidence type="ECO:0000313" key="11">
    <source>
        <dbReference type="EMBL" id="SDI65955.1"/>
    </source>
</evidence>
<comment type="function">
    <text evidence="5 6">Catalyzes the reduction of 1-pyrroline-5-carboxylate (PCA) to L-proline.</text>
</comment>
<dbReference type="PIRSF" id="PIRSF000193">
    <property type="entry name" value="Pyrrol-5-carb_rd"/>
    <property type="match status" value="1"/>
</dbReference>
<dbReference type="Pfam" id="PF03807">
    <property type="entry name" value="F420_oxidored"/>
    <property type="match status" value="1"/>
</dbReference>
<comment type="catalytic activity">
    <reaction evidence="6">
        <text>L-proline + NADP(+) = (S)-1-pyrroline-5-carboxylate + NADPH + 2 H(+)</text>
        <dbReference type="Rhea" id="RHEA:14109"/>
        <dbReference type="ChEBI" id="CHEBI:15378"/>
        <dbReference type="ChEBI" id="CHEBI:17388"/>
        <dbReference type="ChEBI" id="CHEBI:57783"/>
        <dbReference type="ChEBI" id="CHEBI:58349"/>
        <dbReference type="ChEBI" id="CHEBI:60039"/>
        <dbReference type="EC" id="1.5.1.2"/>
    </reaction>
</comment>
<dbReference type="InterPro" id="IPR029036">
    <property type="entry name" value="P5CR_dimer"/>
</dbReference>
<evidence type="ECO:0000259" key="9">
    <source>
        <dbReference type="Pfam" id="PF03807"/>
    </source>
</evidence>
<evidence type="ECO:0000256" key="6">
    <source>
        <dbReference type="HAMAP-Rule" id="MF_01925"/>
    </source>
</evidence>